<name>A0ABW0ANC9_9ACTN</name>
<evidence type="ECO:0000313" key="1">
    <source>
        <dbReference type="EMBL" id="MFC5155047.1"/>
    </source>
</evidence>
<comment type="caution">
    <text evidence="1">The sequence shown here is derived from an EMBL/GenBank/DDBJ whole genome shotgun (WGS) entry which is preliminary data.</text>
</comment>
<gene>
    <name evidence="1" type="ORF">ACFPRH_25260</name>
</gene>
<reference evidence="2" key="1">
    <citation type="journal article" date="2019" name="Int. J. Syst. Evol. Microbiol.">
        <title>The Global Catalogue of Microorganisms (GCM) 10K type strain sequencing project: providing services to taxonomists for standard genome sequencing and annotation.</title>
        <authorList>
            <consortium name="The Broad Institute Genomics Platform"/>
            <consortium name="The Broad Institute Genome Sequencing Center for Infectious Disease"/>
            <person name="Wu L."/>
            <person name="Ma J."/>
        </authorList>
    </citation>
    <scope>NUCLEOTIDE SEQUENCE [LARGE SCALE GENOMIC DNA]</scope>
    <source>
        <strain evidence="2">PCU 266</strain>
    </source>
</reference>
<organism evidence="1 2">
    <name type="scientific">Streptomyces amakusaensis</name>
    <dbReference type="NCBI Taxonomy" id="67271"/>
    <lineage>
        <taxon>Bacteria</taxon>
        <taxon>Bacillati</taxon>
        <taxon>Actinomycetota</taxon>
        <taxon>Actinomycetes</taxon>
        <taxon>Kitasatosporales</taxon>
        <taxon>Streptomycetaceae</taxon>
        <taxon>Streptomyces</taxon>
    </lineage>
</organism>
<proteinExistence type="predicted"/>
<keyword evidence="2" id="KW-1185">Reference proteome</keyword>
<sequence length="211" mass="22134">MPPGYHSLDRIDLDSLEEVTTSLLAPVLDSTAAVEATIRDARTLVTLLHEMRGLGSVYTAMGVHPDEAYGTSLSLLSLSVVETASPTRNLTTARSGLALADSPLWSDSTRRFVELPIGPAALVAGSLAVPSREALSAVGITAEPTGIFQARLAVACPDGGHCAVADLTSAAVHHSEAYTDILEAIARTLSFSEPAPDAPVRRHSRIQDLIT</sequence>
<dbReference type="RefSeq" id="WP_344474582.1">
    <property type="nucleotide sequence ID" value="NZ_BAAASB010000004.1"/>
</dbReference>
<dbReference type="EMBL" id="JBHSKP010000019">
    <property type="protein sequence ID" value="MFC5155047.1"/>
    <property type="molecule type" value="Genomic_DNA"/>
</dbReference>
<dbReference type="Proteomes" id="UP001596160">
    <property type="component" value="Unassembled WGS sequence"/>
</dbReference>
<evidence type="ECO:0000313" key="2">
    <source>
        <dbReference type="Proteomes" id="UP001596160"/>
    </source>
</evidence>
<protein>
    <submittedName>
        <fullName evidence="1">Uncharacterized protein</fullName>
    </submittedName>
</protein>
<accession>A0ABW0ANC9</accession>